<reference evidence="1" key="1">
    <citation type="submission" date="2020-10" db="EMBL/GenBank/DDBJ databases">
        <title>Microbiome of the Black Sea water column analyzed by genome centric metagenomics.</title>
        <authorList>
            <person name="Cabello-Yeves P.J."/>
            <person name="Callieri C."/>
            <person name="Picazo A."/>
            <person name="Mehrshad M."/>
            <person name="Haro-Moreno J.M."/>
            <person name="Roda-Garcia J."/>
            <person name="Dzembekova N."/>
            <person name="Slabakova V."/>
            <person name="Slabakova N."/>
            <person name="Moncheva S."/>
            <person name="Rodriguez-Valera F."/>
        </authorList>
    </citation>
    <scope>NUCLEOTIDE SEQUENCE</scope>
    <source>
        <strain evidence="1">BS307-5m-G5</strain>
    </source>
</reference>
<evidence type="ECO:0000313" key="2">
    <source>
        <dbReference type="Proteomes" id="UP000785783"/>
    </source>
</evidence>
<comment type="caution">
    <text evidence="1">The sequence shown here is derived from an EMBL/GenBank/DDBJ whole genome shotgun (WGS) entry which is preliminary data.</text>
</comment>
<feature type="non-terminal residue" evidence="1">
    <location>
        <position position="71"/>
    </location>
</feature>
<name>A0A937L5M0_9PROT</name>
<organism evidence="1 2">
    <name type="scientific">PS1 clade bacterium</name>
    <dbReference type="NCBI Taxonomy" id="2175152"/>
    <lineage>
        <taxon>Bacteria</taxon>
        <taxon>Pseudomonadati</taxon>
        <taxon>Pseudomonadota</taxon>
        <taxon>Alphaproteobacteria</taxon>
        <taxon>PS1 clade</taxon>
    </lineage>
</organism>
<dbReference type="Proteomes" id="UP000785783">
    <property type="component" value="Unassembled WGS sequence"/>
</dbReference>
<dbReference type="AlphaFoldDB" id="A0A937L5M0"/>
<evidence type="ECO:0000313" key="1">
    <source>
        <dbReference type="EMBL" id="MBL6762042.1"/>
    </source>
</evidence>
<protein>
    <recommendedName>
        <fullName evidence="3">Alpha/beta hydrolase</fullName>
    </recommendedName>
</protein>
<gene>
    <name evidence="1" type="ORF">ISQ19_05015</name>
</gene>
<proteinExistence type="predicted"/>
<dbReference type="EMBL" id="JADHOK010000062">
    <property type="protein sequence ID" value="MBL6762042.1"/>
    <property type="molecule type" value="Genomic_DNA"/>
</dbReference>
<sequence>MLQHSQLCLPHDGSGSVSLYHWQDMGQETGQEKASDRPVLHWAHANGFNGRTYEPLLTPLADMFDIYAWDA</sequence>
<accession>A0A937L5M0</accession>
<evidence type="ECO:0008006" key="3">
    <source>
        <dbReference type="Google" id="ProtNLM"/>
    </source>
</evidence>